<dbReference type="Proteomes" id="UP001183643">
    <property type="component" value="Unassembled WGS sequence"/>
</dbReference>
<name>A0AAE3YTZ2_9ACTN</name>
<reference evidence="1" key="1">
    <citation type="submission" date="2023-07" db="EMBL/GenBank/DDBJ databases">
        <title>Sequencing the genomes of 1000 actinobacteria strains.</title>
        <authorList>
            <person name="Klenk H.-P."/>
        </authorList>
    </citation>
    <scope>NUCLEOTIDE SEQUENCE</scope>
    <source>
        <strain evidence="1">DSM 44707</strain>
    </source>
</reference>
<organism evidence="1 2">
    <name type="scientific">Catenuloplanes atrovinosus</name>
    <dbReference type="NCBI Taxonomy" id="137266"/>
    <lineage>
        <taxon>Bacteria</taxon>
        <taxon>Bacillati</taxon>
        <taxon>Actinomycetota</taxon>
        <taxon>Actinomycetes</taxon>
        <taxon>Micromonosporales</taxon>
        <taxon>Micromonosporaceae</taxon>
        <taxon>Catenuloplanes</taxon>
    </lineage>
</organism>
<comment type="caution">
    <text evidence="1">The sequence shown here is derived from an EMBL/GenBank/DDBJ whole genome shotgun (WGS) entry which is preliminary data.</text>
</comment>
<sequence length="211" mass="23578">METEDKRKLRTAFMNWLFEVTGGSESEGMHAAGFKVPDGWTGAQPNENDVWDALKFLEGERLIRAHWPLGGLPTVMLTHRGIREMEKAIEEPKKRTEHFVPLINIMHVGTIVGSQISQGSPGAHQSGTFNVNQRESAESFVAAVRKILDENEVDPTVKRRTERDLTMMNDELAEAEPRWRILRTMAESVSDALVKAVGTSVAGELLSSWPI</sequence>
<proteinExistence type="predicted"/>
<evidence type="ECO:0000313" key="2">
    <source>
        <dbReference type="Proteomes" id="UP001183643"/>
    </source>
</evidence>
<dbReference type="EMBL" id="JAVDYB010000001">
    <property type="protein sequence ID" value="MDR7279893.1"/>
    <property type="molecule type" value="Genomic_DNA"/>
</dbReference>
<gene>
    <name evidence="1" type="ORF">J2S41_006671</name>
</gene>
<accession>A0AAE3YTZ2</accession>
<protein>
    <submittedName>
        <fullName evidence="1">Uncharacterized protein</fullName>
    </submittedName>
</protein>
<dbReference type="RefSeq" id="WP_310373954.1">
    <property type="nucleotide sequence ID" value="NZ_JAVDYB010000001.1"/>
</dbReference>
<evidence type="ECO:0000313" key="1">
    <source>
        <dbReference type="EMBL" id="MDR7279893.1"/>
    </source>
</evidence>
<keyword evidence="2" id="KW-1185">Reference proteome</keyword>
<dbReference type="AlphaFoldDB" id="A0AAE3YTZ2"/>